<evidence type="ECO:0000313" key="2">
    <source>
        <dbReference type="Proteomes" id="UP000799771"/>
    </source>
</evidence>
<reference evidence="1" key="1">
    <citation type="journal article" date="2020" name="Stud. Mycol.">
        <title>101 Dothideomycetes genomes: a test case for predicting lifestyles and emergence of pathogens.</title>
        <authorList>
            <person name="Haridas S."/>
            <person name="Albert R."/>
            <person name="Binder M."/>
            <person name="Bloem J."/>
            <person name="Labutti K."/>
            <person name="Salamov A."/>
            <person name="Andreopoulos B."/>
            <person name="Baker S."/>
            <person name="Barry K."/>
            <person name="Bills G."/>
            <person name="Bluhm B."/>
            <person name="Cannon C."/>
            <person name="Castanera R."/>
            <person name="Culley D."/>
            <person name="Daum C."/>
            <person name="Ezra D."/>
            <person name="Gonzalez J."/>
            <person name="Henrissat B."/>
            <person name="Kuo A."/>
            <person name="Liang C."/>
            <person name="Lipzen A."/>
            <person name="Lutzoni F."/>
            <person name="Magnuson J."/>
            <person name="Mondo S."/>
            <person name="Nolan M."/>
            <person name="Ohm R."/>
            <person name="Pangilinan J."/>
            <person name="Park H.-J."/>
            <person name="Ramirez L."/>
            <person name="Alfaro M."/>
            <person name="Sun H."/>
            <person name="Tritt A."/>
            <person name="Yoshinaga Y."/>
            <person name="Zwiers L.-H."/>
            <person name="Turgeon B."/>
            <person name="Goodwin S."/>
            <person name="Spatafora J."/>
            <person name="Crous P."/>
            <person name="Grigoriev I."/>
        </authorList>
    </citation>
    <scope>NUCLEOTIDE SEQUENCE</scope>
    <source>
        <strain evidence="1">CBS 119687</strain>
    </source>
</reference>
<gene>
    <name evidence="1" type="ORF">P153DRAFT_412679</name>
</gene>
<accession>A0A6A5ZWH4</accession>
<keyword evidence="2" id="KW-1185">Reference proteome</keyword>
<dbReference type="Proteomes" id="UP000799771">
    <property type="component" value="Unassembled WGS sequence"/>
</dbReference>
<organism evidence="1 2">
    <name type="scientific">Dothidotthia symphoricarpi CBS 119687</name>
    <dbReference type="NCBI Taxonomy" id="1392245"/>
    <lineage>
        <taxon>Eukaryota</taxon>
        <taxon>Fungi</taxon>
        <taxon>Dikarya</taxon>
        <taxon>Ascomycota</taxon>
        <taxon>Pezizomycotina</taxon>
        <taxon>Dothideomycetes</taxon>
        <taxon>Pleosporomycetidae</taxon>
        <taxon>Pleosporales</taxon>
        <taxon>Dothidotthiaceae</taxon>
        <taxon>Dothidotthia</taxon>
    </lineage>
</organism>
<proteinExistence type="predicted"/>
<sequence>MTVSGFDLGFGRTVKGVNRTFDRVHRTLRVDLQTQIGHHTNAVLNIPAGDDDLLGKVERKQDVSGKRHHTIHSMLTVSSEHVASISATHLENALRYAGQQRIASLLLASVQRSTFRAYVRRQSLERMQSQTDHLGPMPSSTKIVAFMTTLDLKQPLPNEKTPKEQLIELIEQQRIAHRVITSARETHHGGCQPFYPEVSGFISMLDDVSFQHRVSRGKVGRPSALRSARQQRIASQPFASVNTGQKREDTRSWVGPDISQSLERVSLRNGVAIAAESVFDASRLMEENNVIRGYLFPVKQY</sequence>
<dbReference type="EMBL" id="ML977524">
    <property type="protein sequence ID" value="KAF2123646.1"/>
    <property type="molecule type" value="Genomic_DNA"/>
</dbReference>
<dbReference type="GeneID" id="54412546"/>
<name>A0A6A5ZWH4_9PLEO</name>
<dbReference type="RefSeq" id="XP_033518040.1">
    <property type="nucleotide sequence ID" value="XM_033672114.1"/>
</dbReference>
<protein>
    <submittedName>
        <fullName evidence="1">Uncharacterized protein</fullName>
    </submittedName>
</protein>
<dbReference type="AlphaFoldDB" id="A0A6A5ZWH4"/>
<evidence type="ECO:0000313" key="1">
    <source>
        <dbReference type="EMBL" id="KAF2123646.1"/>
    </source>
</evidence>